<evidence type="ECO:0000259" key="8">
    <source>
        <dbReference type="PROSITE" id="PS50097"/>
    </source>
</evidence>
<feature type="compositionally biased region" description="Acidic residues" evidence="7">
    <location>
        <begin position="1120"/>
        <end position="1145"/>
    </location>
</feature>
<evidence type="ECO:0000313" key="11">
    <source>
        <dbReference type="Proteomes" id="UP001153737"/>
    </source>
</evidence>
<feature type="compositionally biased region" description="Basic and acidic residues" evidence="7">
    <location>
        <begin position="992"/>
        <end position="1014"/>
    </location>
</feature>
<organism evidence="10 11">
    <name type="scientific">Phaedon cochleariae</name>
    <name type="common">Mustard beetle</name>
    <dbReference type="NCBI Taxonomy" id="80249"/>
    <lineage>
        <taxon>Eukaryota</taxon>
        <taxon>Metazoa</taxon>
        <taxon>Ecdysozoa</taxon>
        <taxon>Arthropoda</taxon>
        <taxon>Hexapoda</taxon>
        <taxon>Insecta</taxon>
        <taxon>Pterygota</taxon>
        <taxon>Neoptera</taxon>
        <taxon>Endopterygota</taxon>
        <taxon>Coleoptera</taxon>
        <taxon>Polyphaga</taxon>
        <taxon>Cucujiformia</taxon>
        <taxon>Chrysomeloidea</taxon>
        <taxon>Chrysomelidae</taxon>
        <taxon>Chrysomelinae</taxon>
        <taxon>Chrysomelini</taxon>
        <taxon>Phaedon</taxon>
    </lineage>
</organism>
<feature type="compositionally biased region" description="Basic and acidic residues" evidence="7">
    <location>
        <begin position="1185"/>
        <end position="1197"/>
    </location>
</feature>
<evidence type="ECO:0000256" key="2">
    <source>
        <dbReference type="ARBA" id="ARBA00022737"/>
    </source>
</evidence>
<feature type="domain" description="C2H2-type" evidence="9">
    <location>
        <begin position="568"/>
        <end position="596"/>
    </location>
</feature>
<dbReference type="Gene3D" id="3.30.710.10">
    <property type="entry name" value="Potassium Channel Kv1.1, Chain A"/>
    <property type="match status" value="1"/>
</dbReference>
<feature type="compositionally biased region" description="Acidic residues" evidence="7">
    <location>
        <begin position="872"/>
        <end position="894"/>
    </location>
</feature>
<evidence type="ECO:0000313" key="10">
    <source>
        <dbReference type="EMBL" id="CAH1119003.1"/>
    </source>
</evidence>
<feature type="region of interest" description="Disordered" evidence="7">
    <location>
        <begin position="399"/>
        <end position="435"/>
    </location>
</feature>
<dbReference type="SUPFAM" id="SSF54695">
    <property type="entry name" value="POZ domain"/>
    <property type="match status" value="1"/>
</dbReference>
<dbReference type="SMART" id="SM00225">
    <property type="entry name" value="BTB"/>
    <property type="match status" value="1"/>
</dbReference>
<name>A0A9P0GL62_PHACE</name>
<sequence>MKMVEGSKQVRVDNWGVFFLQRLQMFFSKTDYCDLTLQFEGNVQLKVHRLVMNACTEYFTILERNYPAVEENTIMMPGDLQSDVIVPIVNFMYTGMLEFHMSIFEKLYSAAELMNITILTKLLDAQRTAYQQHRLKQMSEAKPKSEVSWMKKTFPKEKAPSFSNDLPHPLPGRKVPVWKRKAAPPPVSHPVSQLHFPEHGYPIDPLSIPDNTPKPTRFEWPEDDLPPINFMDTSFEDFTLTSLPLLTKEDEDKAKPSFDDLRYNVEVPKKKAGSSKASSSNVNTAQVEEFVKEQKIRTAMFEDVENGEGGGQKRKMDQGTSKQPSKKVKVNNKENHETTISVEGSDFSDLANIDHTKIVAEILKKYPDLVKKNKNIKLKIMTSGNNKNSPEKISVQTVVENTKKPPPPIQAEPVKVRPQNSPPKKHPKRNDAQEEGPWMCQKCMEMGGESQEFVLYYLYRKHMTDSHNETFDANLCKYCGKRCGTDNLMLYHLYTKHALKPPAGSNFPKCDRCPFIAQSNARLDQHKEMHKPNEMQCQDCKLAFSSSHALGAHVRVTSHYNKPGKVSFDCQYCMKKLQSAINLFTHIKNSHLREGKRDGIVCLDELDSMEDLDEEQEETGKDEYIVPEILPGITTQKDKVKIISNVKVPPNRQKADSTQSTQVIQLDPSSEAESLNNVASGIATSLGLVDIVVLDENQQYILQQDAQGEGEFIIPDLGTGQSFARQVITTQHNTVIQQGMIQSAGSDIGSTDELVMVLTDHEYPDEQEGEHSDNSNIVVLYSHPVEGQEGQFITSQGNLLVNSQTGMLEIRNGTSIATSSSDQVVVTNNVDTPVESIEMIHREIHGTDAVMKQEPYFEEDRKPEVPSQQIEDTSESQEEVEEDQSEEAPEESETQESHVNGDNEDNVLEQEENPDKENESEDHVDSNENMGTEEPMEIDEIEENDRTKISENDEQGYATQDSCGEKLINTSTEEDDEQSAPLENREDQEENVDSKEHERAQEEGADVPPEKPAETEEEENVIVNDPANLPDQPANSSMEDNIEGDDEVERMDVDGKIAEKQDLDEQDQEQDQEHEQGDEEMPEEENSSLPEGLTQPEEPQTEESQPEESQPEESQPVESQPEESQPEESQPEETTTEVQPEEPPESQDPVTNEEVNEVTLEKNEDVCEASRENDKTLAEGGSTLRKNETQEKSKKSQVDINKAILDDWGEDDTDSQQSEKHVQEGDNFRDEAENQTRAVDNVNKLMDDWEEEEEEEKKDAE</sequence>
<dbReference type="GO" id="GO:0005634">
    <property type="term" value="C:nucleus"/>
    <property type="evidence" value="ECO:0007669"/>
    <property type="project" value="TreeGrafter"/>
</dbReference>
<keyword evidence="3 6" id="KW-0863">Zinc-finger</keyword>
<feature type="domain" description="C2H2-type" evidence="9">
    <location>
        <begin position="535"/>
        <end position="564"/>
    </location>
</feature>
<dbReference type="AlphaFoldDB" id="A0A9P0GL62"/>
<feature type="compositionally biased region" description="Basic and acidic residues" evidence="7">
    <location>
        <begin position="1159"/>
        <end position="1177"/>
    </location>
</feature>
<dbReference type="PROSITE" id="PS50157">
    <property type="entry name" value="ZINC_FINGER_C2H2_2"/>
    <property type="match status" value="2"/>
</dbReference>
<evidence type="ECO:0000256" key="6">
    <source>
        <dbReference type="PROSITE-ProRule" id="PRU00042"/>
    </source>
</evidence>
<reference evidence="10" key="2">
    <citation type="submission" date="2022-10" db="EMBL/GenBank/DDBJ databases">
        <authorList>
            <consortium name="ENA_rothamsted_submissions"/>
            <consortium name="culmorum"/>
            <person name="King R."/>
        </authorList>
    </citation>
    <scope>NUCLEOTIDE SEQUENCE</scope>
</reference>
<evidence type="ECO:0000256" key="1">
    <source>
        <dbReference type="ARBA" id="ARBA00022723"/>
    </source>
</evidence>
<keyword evidence="1" id="KW-0479">Metal-binding</keyword>
<gene>
    <name evidence="10" type="ORF">PHAECO_LOCUS2902</name>
</gene>
<dbReference type="PANTHER" id="PTHR24394:SF38">
    <property type="entry name" value="CENTROSOME-ASSOCIATED ZINC FINGER PROTEIN CP190"/>
    <property type="match status" value="1"/>
</dbReference>
<dbReference type="InterPro" id="IPR011333">
    <property type="entry name" value="SKP1/BTB/POZ_sf"/>
</dbReference>
<feature type="compositionally biased region" description="Acidic residues" evidence="7">
    <location>
        <begin position="1248"/>
        <end position="1261"/>
    </location>
</feature>
<reference evidence="10" key="1">
    <citation type="submission" date="2022-01" db="EMBL/GenBank/DDBJ databases">
        <authorList>
            <person name="King R."/>
        </authorList>
    </citation>
    <scope>NUCLEOTIDE SEQUENCE</scope>
</reference>
<dbReference type="Proteomes" id="UP001153737">
    <property type="component" value="Chromosome 12"/>
</dbReference>
<dbReference type="GO" id="GO:0000981">
    <property type="term" value="F:DNA-binding transcription factor activity, RNA polymerase II-specific"/>
    <property type="evidence" value="ECO:0007669"/>
    <property type="project" value="TreeGrafter"/>
</dbReference>
<feature type="compositionally biased region" description="Acidic residues" evidence="7">
    <location>
        <begin position="1064"/>
        <end position="1086"/>
    </location>
</feature>
<evidence type="ECO:0008006" key="12">
    <source>
        <dbReference type="Google" id="ProtNLM"/>
    </source>
</evidence>
<feature type="region of interest" description="Disordered" evidence="7">
    <location>
        <begin position="857"/>
        <end position="1261"/>
    </location>
</feature>
<feature type="region of interest" description="Disordered" evidence="7">
    <location>
        <begin position="302"/>
        <end position="337"/>
    </location>
</feature>
<dbReference type="InterPro" id="IPR013087">
    <property type="entry name" value="Znf_C2H2_type"/>
</dbReference>
<feature type="domain" description="BTB" evidence="8">
    <location>
        <begin position="33"/>
        <end position="101"/>
    </location>
</feature>
<evidence type="ECO:0000256" key="3">
    <source>
        <dbReference type="ARBA" id="ARBA00022771"/>
    </source>
</evidence>
<keyword evidence="5" id="KW-0539">Nucleus</keyword>
<dbReference type="Gene3D" id="3.30.160.60">
    <property type="entry name" value="Classic Zinc Finger"/>
    <property type="match status" value="2"/>
</dbReference>
<dbReference type="GO" id="GO:0008270">
    <property type="term" value="F:zinc ion binding"/>
    <property type="evidence" value="ECO:0007669"/>
    <property type="project" value="UniProtKB-KW"/>
</dbReference>
<proteinExistence type="predicted"/>
<keyword evidence="2" id="KW-0677">Repeat</keyword>
<protein>
    <recommendedName>
        <fullName evidence="12">Centrosome-associated zinc finger protein CP190</fullName>
    </recommendedName>
</protein>
<evidence type="ECO:0000256" key="5">
    <source>
        <dbReference type="ARBA" id="ARBA00023242"/>
    </source>
</evidence>
<feature type="compositionally biased region" description="Acidic residues" evidence="7">
    <location>
        <begin position="1040"/>
        <end position="1049"/>
    </location>
</feature>
<feature type="compositionally biased region" description="Basic and acidic residues" evidence="7">
    <location>
        <begin position="1050"/>
        <end position="1063"/>
    </location>
</feature>
<accession>A0A9P0GL62</accession>
<dbReference type="EMBL" id="OU896718">
    <property type="protein sequence ID" value="CAH1119003.1"/>
    <property type="molecule type" value="Genomic_DNA"/>
</dbReference>
<dbReference type="Pfam" id="PF00651">
    <property type="entry name" value="BTB"/>
    <property type="match status" value="1"/>
</dbReference>
<feature type="compositionally biased region" description="Acidic residues" evidence="7">
    <location>
        <begin position="934"/>
        <end position="943"/>
    </location>
</feature>
<feature type="compositionally biased region" description="Basic and acidic residues" evidence="7">
    <location>
        <begin position="913"/>
        <end position="926"/>
    </location>
</feature>
<dbReference type="SMART" id="SM00355">
    <property type="entry name" value="ZnF_C2H2"/>
    <property type="match status" value="5"/>
</dbReference>
<evidence type="ECO:0000256" key="7">
    <source>
        <dbReference type="SAM" id="MobiDB-lite"/>
    </source>
</evidence>
<dbReference type="OrthoDB" id="10069414at2759"/>
<evidence type="ECO:0000256" key="4">
    <source>
        <dbReference type="ARBA" id="ARBA00022833"/>
    </source>
</evidence>
<dbReference type="PANTHER" id="PTHR24394">
    <property type="entry name" value="ZINC FINGER PROTEIN"/>
    <property type="match status" value="1"/>
</dbReference>
<feature type="compositionally biased region" description="Acidic residues" evidence="7">
    <location>
        <begin position="902"/>
        <end position="912"/>
    </location>
</feature>
<keyword evidence="11" id="KW-1185">Reference proteome</keyword>
<dbReference type="PROSITE" id="PS00028">
    <property type="entry name" value="ZINC_FINGER_C2H2_1"/>
    <property type="match status" value="3"/>
</dbReference>
<feature type="compositionally biased region" description="Acidic residues" evidence="7">
    <location>
        <begin position="1099"/>
        <end position="1111"/>
    </location>
</feature>
<dbReference type="PROSITE" id="PS50097">
    <property type="entry name" value="BTB"/>
    <property type="match status" value="1"/>
</dbReference>
<dbReference type="InterPro" id="IPR000210">
    <property type="entry name" value="BTB/POZ_dom"/>
</dbReference>
<evidence type="ECO:0000259" key="9">
    <source>
        <dbReference type="PROSITE" id="PS50157"/>
    </source>
</evidence>
<feature type="compositionally biased region" description="Basic and acidic residues" evidence="7">
    <location>
        <begin position="1217"/>
        <end position="1234"/>
    </location>
</feature>
<keyword evidence="4" id="KW-0862">Zinc</keyword>